<evidence type="ECO:0000256" key="2">
    <source>
        <dbReference type="ARBA" id="ARBA00022553"/>
    </source>
</evidence>
<dbReference type="InterPro" id="IPR023213">
    <property type="entry name" value="CAT-like_dom_sf"/>
</dbReference>
<name>A0ABS9HUH5_9GAMM</name>
<dbReference type="EMBL" id="JAKJPO010000005">
    <property type="protein sequence ID" value="MCF7222343.1"/>
    <property type="molecule type" value="Genomic_DNA"/>
</dbReference>
<proteinExistence type="predicted"/>
<dbReference type="Gene3D" id="3.30.559.10">
    <property type="entry name" value="Chloramphenicol acetyltransferase-like domain"/>
    <property type="match status" value="2"/>
</dbReference>
<dbReference type="CDD" id="cd05930">
    <property type="entry name" value="A_NRPS"/>
    <property type="match status" value="1"/>
</dbReference>
<dbReference type="SMART" id="SM00823">
    <property type="entry name" value="PKS_PP"/>
    <property type="match status" value="1"/>
</dbReference>
<keyword evidence="2" id="KW-0597">Phosphoprotein</keyword>
<accession>A0ABS9HUH5</accession>
<evidence type="ECO:0000256" key="1">
    <source>
        <dbReference type="ARBA" id="ARBA00022450"/>
    </source>
</evidence>
<dbReference type="InterPro" id="IPR010071">
    <property type="entry name" value="AA_adenyl_dom"/>
</dbReference>
<reference evidence="4 5" key="1">
    <citation type="submission" date="2022-01" db="EMBL/GenBank/DDBJ databases">
        <title>Lysobacter chinensis sp. nov., a bacterium isolated from cow dung compost.</title>
        <authorList>
            <person name="Liu Y."/>
        </authorList>
    </citation>
    <scope>NUCLEOTIDE SEQUENCE [LARGE SCALE GENOMIC DNA]</scope>
    <source>
        <strain evidence="4 5">TLK-CK17</strain>
    </source>
</reference>
<dbReference type="PROSITE" id="PS50075">
    <property type="entry name" value="CARRIER"/>
    <property type="match status" value="1"/>
</dbReference>
<dbReference type="Gene3D" id="3.30.559.30">
    <property type="entry name" value="Nonribosomal peptide synthetase, condensation domain"/>
    <property type="match status" value="3"/>
</dbReference>
<dbReference type="NCBIfam" id="TIGR01733">
    <property type="entry name" value="AA-adenyl-dom"/>
    <property type="match status" value="1"/>
</dbReference>
<dbReference type="SUPFAM" id="SSF56801">
    <property type="entry name" value="Acetyl-CoA synthetase-like"/>
    <property type="match status" value="2"/>
</dbReference>
<organism evidence="4 5">
    <name type="scientific">Marilutibacter chinensis</name>
    <dbReference type="NCBI Taxonomy" id="2912247"/>
    <lineage>
        <taxon>Bacteria</taxon>
        <taxon>Pseudomonadati</taxon>
        <taxon>Pseudomonadota</taxon>
        <taxon>Gammaproteobacteria</taxon>
        <taxon>Lysobacterales</taxon>
        <taxon>Lysobacteraceae</taxon>
        <taxon>Marilutibacter</taxon>
    </lineage>
</organism>
<dbReference type="Gene3D" id="3.40.50.12780">
    <property type="entry name" value="N-terminal domain of ligase-like"/>
    <property type="match status" value="2"/>
</dbReference>
<dbReference type="SUPFAM" id="SSF52777">
    <property type="entry name" value="CoA-dependent acyltransferases"/>
    <property type="match status" value="5"/>
</dbReference>
<dbReference type="PROSITE" id="PS00455">
    <property type="entry name" value="AMP_BINDING"/>
    <property type="match status" value="1"/>
</dbReference>
<dbReference type="RefSeq" id="WP_237054861.1">
    <property type="nucleotide sequence ID" value="NZ_JAKJPO010000005.1"/>
</dbReference>
<dbReference type="Gene3D" id="3.30.300.30">
    <property type="match status" value="1"/>
</dbReference>
<keyword evidence="1" id="KW-0596">Phosphopantetheine</keyword>
<comment type="caution">
    <text evidence="4">The sequence shown here is derived from an EMBL/GenBank/DDBJ whole genome shotgun (WGS) entry which is preliminary data.</text>
</comment>
<dbReference type="Pfam" id="PF00668">
    <property type="entry name" value="Condensation"/>
    <property type="match status" value="3"/>
</dbReference>
<dbReference type="Gene3D" id="1.10.1200.10">
    <property type="entry name" value="ACP-like"/>
    <property type="match status" value="1"/>
</dbReference>
<dbReference type="InterPro" id="IPR001242">
    <property type="entry name" value="Condensation_dom"/>
</dbReference>
<reference evidence="4 5" key="3">
    <citation type="submission" date="2022-01" db="EMBL/GenBank/DDBJ databases">
        <authorList>
            <person name="Zhou L.Y."/>
        </authorList>
    </citation>
    <scope>NUCLEOTIDE SEQUENCE [LARGE SCALE GENOMIC DNA]</scope>
    <source>
        <strain evidence="4 5">TLK-CK17</strain>
    </source>
</reference>
<feature type="domain" description="Carrier" evidence="3">
    <location>
        <begin position="1026"/>
        <end position="1100"/>
    </location>
</feature>
<reference evidence="5" key="2">
    <citation type="submission" date="2022-01" db="EMBL/GenBank/DDBJ databases">
        <title>Lysobacter chinensis sp. nov., a bacterium isolated from cow dung compost.</title>
        <authorList>
            <person name="Zhou L.Y."/>
        </authorList>
    </citation>
    <scope>NUCLEOTIDE SEQUENCE [LARGE SCALE GENOMIC DNA]</scope>
    <source>
        <strain evidence="5">TLK-CK17</strain>
    </source>
</reference>
<dbReference type="Proteomes" id="UP001430796">
    <property type="component" value="Unassembled WGS sequence"/>
</dbReference>
<dbReference type="InterPro" id="IPR020806">
    <property type="entry name" value="PKS_PP-bd"/>
</dbReference>
<dbReference type="CDD" id="cd19531">
    <property type="entry name" value="LCL_NRPS-like"/>
    <property type="match status" value="1"/>
</dbReference>
<protein>
    <submittedName>
        <fullName evidence="4">Amino acid adenylation domain-containing protein</fullName>
    </submittedName>
</protein>
<dbReference type="InterPro" id="IPR036736">
    <property type="entry name" value="ACP-like_sf"/>
</dbReference>
<dbReference type="InterPro" id="IPR020845">
    <property type="entry name" value="AMP-binding_CS"/>
</dbReference>
<dbReference type="InterPro" id="IPR042099">
    <property type="entry name" value="ANL_N_sf"/>
</dbReference>
<dbReference type="SUPFAM" id="SSF47336">
    <property type="entry name" value="ACP-like"/>
    <property type="match status" value="1"/>
</dbReference>
<dbReference type="InterPro" id="IPR009081">
    <property type="entry name" value="PP-bd_ACP"/>
</dbReference>
<feature type="non-terminal residue" evidence="4">
    <location>
        <position position="1981"/>
    </location>
</feature>
<evidence type="ECO:0000259" key="3">
    <source>
        <dbReference type="PROSITE" id="PS50075"/>
    </source>
</evidence>
<evidence type="ECO:0000313" key="4">
    <source>
        <dbReference type="EMBL" id="MCF7222343.1"/>
    </source>
</evidence>
<dbReference type="Pfam" id="PF00501">
    <property type="entry name" value="AMP-binding"/>
    <property type="match status" value="2"/>
</dbReference>
<dbReference type="InterPro" id="IPR045851">
    <property type="entry name" value="AMP-bd_C_sf"/>
</dbReference>
<gene>
    <name evidence="4" type="ORF">L3V18_11175</name>
</gene>
<dbReference type="InterPro" id="IPR000873">
    <property type="entry name" value="AMP-dep_synth/lig_dom"/>
</dbReference>
<dbReference type="PANTHER" id="PTHR45527">
    <property type="entry name" value="NONRIBOSOMAL PEPTIDE SYNTHETASE"/>
    <property type="match status" value="1"/>
</dbReference>
<sequence>MFLFELVQYIERNGIELRIIDGRLRVTGDQSKLTPEIAETMRRFKPALQAYCERSGSGIERATTDDGSFPLSLAQQRLYFLYQYDPTVTSFILPTELELRGRLDVARLGRAIGAVVDRHDIYRAVYSVESGLPRQRVDRSRVFAMDVLDVSELEAGARACDISLKRDAVATTPFDLGVELPLRACLVRESDDLHRLIVAIHHIATDDWSIQQFVAEVAAAYRDDGVAETAPPRLSYLDYAAWQNAVHDAGGYEVSRSYWQAHLEGIRGVLELPLDKPRPPVQTFGGATVTRRIAPEISQAAAAAARRLGSSEFSLYLGIFNVLISKLSGERDIVVGTDVYGRDHADLQDVPGFFVNQVALRSQIDPQESIGEYLARLGAGTMESLQYQDMPFDKLVDALGFERDTAFSPVFQVKFLYDRTPHRIELFDDIEVREGHAFQVRSQYDVTLKVVGDEAVFYYNTDLFHAGTVEQWADLYMAMLARAIETPQAAVAGLLHDALAERLAGNIQGECRDVDASALFDGFDRAVRETPESIAVRTADGAASYAELDARIAQIGGRLLAMGVRKGDKVAIHLERSIDLVASIVAVLRIGAVFVPIDPSYPREHIEYTLEDSEAGIVISDSLLSEGLSDFYGFVLDLDQLAPEPGAQAPAWASISADDIAYLLYTSGSTGRPKGALVGHGALSNLCDWYIRFAGLDARSRVLLMIPIGFDASIKNVICPLMVGGTVVLARAGAFDPDLLLEQIEDVGVTLINCAPSAMNAIMKVDAPGDYARLASLEMLALGGEALDIGVFASWLSSRWCRATLANIYGPTECTDISVAWKADRETWLAQAVAPIGHPIQNARACIVDADLQLCPLGVAGELLIAGRGVGAGYHNLEEATARSFIESAVAGGRAYRTGDICRYDSLGRIVYVGRRDGQIKVRGKRVEISEIVARLAQCLPSRKISVQLYSEHGLEMLLAFVDGGTAGRSSDEVRSELAKLLPRHMVPAQILFVDALPLTPNGKVDARALIAQFEAQRGAGEVDDEPLDEVEEVVAAVWRELLGVDALGRSSDFFALGGDSIFSIQLVAMLRDRGIPVAVADIFRHPTIGQLAALVREAGRSGDAPHPLSGADTHVAPFALVPEADRPLLPDGLEDAYPVTALQHGMIFHGIYDEEASAYHDVFSFELTFDYEEAAFIEALQHAVDEHPVLRTGFALGGYTVPLQFVHADVTANVERLDLRDHGPEEQESLISAHIRRLKDQGFDLQARTLIRFSILRRAERCIQLVIDAHHAILDGWSMATLQRQVFDSYRRIKDGQAPDHRFSPGRARFADYVARVLEEEVDPGSRAYWSEYARRDGAGAISRVWPVPQAIETLEIRLDPGLARSIDAIVAREGIPVKTLMLMAHAYMLACLTGRSRMFTGNADNGRLEAAGAENVMGLFLNALPYHLDLADTSWRDLGRTLLDDEGARKPHRRYPFATILRENPGLQIDSLFTYTNFRVSRDLVHGGDLEVKVGELFEELSFKVSTHVSGNGEDGYSLLLRTKIHLSQDGLALLLRRYVGALEAMVEDFAGPVPAPAGHRVPALASGRDGIRICHADIRHVGALDLDALIESSRQIACMLADGGMPQAESVSVMAVAALARDEDTVGEALSRLAASDALFRVAIVEGDDGGGQRLILRGPDRHATERLVNRYLELRGGDHRLRVRAEAGGEWLDACRVDADADFWSRYLDGLAPVLQVASGAPVPAAAGRARVALALPEQTLRGLADLASTHGVDTMDVAAVAWIALLSRLGEQSEIAVGMVGPSGLVQPLRCDTGTPHAVATALAALAESRACVSGHALLPVSALAGLVDDGCLHTVVAGERLDAMDDVALALIAPEAGAWAVEYAASRFDAATVDRFASYLRQLVEGMLAAPARPLSSLPILPAEERGQVLGGFQSPRPDWSHDRTAHALFEARARTHPDAEAVRHDGVSLSYAELDARANRLAHRLIALGVGPDD</sequence>
<dbReference type="Pfam" id="PF00550">
    <property type="entry name" value="PP-binding"/>
    <property type="match status" value="1"/>
</dbReference>
<dbReference type="PANTHER" id="PTHR45527:SF1">
    <property type="entry name" value="FATTY ACID SYNTHASE"/>
    <property type="match status" value="1"/>
</dbReference>
<evidence type="ECO:0000313" key="5">
    <source>
        <dbReference type="Proteomes" id="UP001430796"/>
    </source>
</evidence>
<keyword evidence="5" id="KW-1185">Reference proteome</keyword>